<dbReference type="RefSeq" id="WP_146946898.1">
    <property type="nucleotide sequence ID" value="NZ_VOQF01000003.1"/>
</dbReference>
<dbReference type="Proteomes" id="UP000321363">
    <property type="component" value="Unassembled WGS sequence"/>
</dbReference>
<dbReference type="EMBL" id="VOQF01000003">
    <property type="protein sequence ID" value="TXC92114.1"/>
    <property type="molecule type" value="Genomic_DNA"/>
</dbReference>
<comment type="caution">
    <text evidence="2">The sequence shown here is derived from an EMBL/GenBank/DDBJ whole genome shotgun (WGS) entry which is preliminary data.</text>
</comment>
<dbReference type="AlphaFoldDB" id="A0A5C6W2J1"/>
<feature type="transmembrane region" description="Helical" evidence="1">
    <location>
        <begin position="32"/>
        <end position="54"/>
    </location>
</feature>
<protein>
    <submittedName>
        <fullName evidence="2">Uncharacterized protein</fullName>
    </submittedName>
</protein>
<evidence type="ECO:0000313" key="2">
    <source>
        <dbReference type="EMBL" id="TXC92114.1"/>
    </source>
</evidence>
<evidence type="ECO:0000313" key="3">
    <source>
        <dbReference type="Proteomes" id="UP000321363"/>
    </source>
</evidence>
<feature type="transmembrane region" description="Helical" evidence="1">
    <location>
        <begin position="60"/>
        <end position="81"/>
    </location>
</feature>
<keyword evidence="3" id="KW-1185">Reference proteome</keyword>
<keyword evidence="1" id="KW-0812">Transmembrane</keyword>
<accession>A0A5C6W2J1</accession>
<reference evidence="2 3" key="1">
    <citation type="journal article" date="2005" name="Int. J. Syst. Evol. Microbiol.">
        <title>Bacillus litoralis sp. nov., isolated from a tidal flat of the Yellow Sea in Korea.</title>
        <authorList>
            <person name="Yoon J.H."/>
            <person name="Oh T.K."/>
        </authorList>
    </citation>
    <scope>NUCLEOTIDE SEQUENCE [LARGE SCALE GENOMIC DNA]</scope>
    <source>
        <strain evidence="2 3">SW-211</strain>
    </source>
</reference>
<gene>
    <name evidence="2" type="ORF">FS935_06960</name>
</gene>
<feature type="transmembrane region" description="Helical" evidence="1">
    <location>
        <begin position="6"/>
        <end position="23"/>
    </location>
</feature>
<dbReference type="OrthoDB" id="2942660at2"/>
<keyword evidence="1" id="KW-1133">Transmembrane helix</keyword>
<sequence>MGKYNWTVVTCVQTLLWACYNIIEWLSTKDGYIAKGILFIFFFYLSYLVAFNMLKLKKRAILLSSISLIIYGIGYEIFGILRSVY</sequence>
<evidence type="ECO:0000256" key="1">
    <source>
        <dbReference type="SAM" id="Phobius"/>
    </source>
</evidence>
<keyword evidence="1" id="KW-0472">Membrane</keyword>
<proteinExistence type="predicted"/>
<name>A0A5C6W2J1_9BACI</name>
<organism evidence="2 3">
    <name type="scientific">Metabacillus litoralis</name>
    <dbReference type="NCBI Taxonomy" id="152268"/>
    <lineage>
        <taxon>Bacteria</taxon>
        <taxon>Bacillati</taxon>
        <taxon>Bacillota</taxon>
        <taxon>Bacilli</taxon>
        <taxon>Bacillales</taxon>
        <taxon>Bacillaceae</taxon>
        <taxon>Metabacillus</taxon>
    </lineage>
</organism>